<dbReference type="Gene3D" id="2.60.40.1120">
    <property type="entry name" value="Carboxypeptidase-like, regulatory domain"/>
    <property type="match status" value="1"/>
</dbReference>
<accession>A0A382JUG5</accession>
<proteinExistence type="predicted"/>
<evidence type="ECO:0008006" key="2">
    <source>
        <dbReference type="Google" id="ProtNLM"/>
    </source>
</evidence>
<dbReference type="AlphaFoldDB" id="A0A382JUG5"/>
<dbReference type="Pfam" id="PF13715">
    <property type="entry name" value="CarbopepD_reg_2"/>
    <property type="match status" value="1"/>
</dbReference>
<reference evidence="1" key="1">
    <citation type="submission" date="2018-05" db="EMBL/GenBank/DDBJ databases">
        <authorList>
            <person name="Lanie J.A."/>
            <person name="Ng W.-L."/>
            <person name="Kazmierczak K.M."/>
            <person name="Andrzejewski T.M."/>
            <person name="Davidsen T.M."/>
            <person name="Wayne K.J."/>
            <person name="Tettelin H."/>
            <person name="Glass J.I."/>
            <person name="Rusch D."/>
            <person name="Podicherti R."/>
            <person name="Tsui H.-C.T."/>
            <person name="Winkler M.E."/>
        </authorList>
    </citation>
    <scope>NUCLEOTIDE SEQUENCE</scope>
</reference>
<organism evidence="1">
    <name type="scientific">marine metagenome</name>
    <dbReference type="NCBI Taxonomy" id="408172"/>
    <lineage>
        <taxon>unclassified sequences</taxon>
        <taxon>metagenomes</taxon>
        <taxon>ecological metagenomes</taxon>
    </lineage>
</organism>
<gene>
    <name evidence="1" type="ORF">METZ01_LOCUS268240</name>
</gene>
<name>A0A382JUG5_9ZZZZ</name>
<sequence length="113" mass="12107">MRKQTLTLATLLSVCAYGGQVTGKVTDSQTDEPLIGCNILVKGTFDGTTTQDGGQYALEANPGDVLLVSYIGYVTQEIPVEEGAMSINISLNTDMLRPELSKSKWLKVLNLGP</sequence>
<dbReference type="EMBL" id="UINC01076325">
    <property type="protein sequence ID" value="SVC15386.1"/>
    <property type="molecule type" value="Genomic_DNA"/>
</dbReference>
<dbReference type="SUPFAM" id="SSF49464">
    <property type="entry name" value="Carboxypeptidase regulatory domain-like"/>
    <property type="match status" value="1"/>
</dbReference>
<protein>
    <recommendedName>
        <fullName evidence="2">TonB-dependent receptor plug domain-containing protein</fullName>
    </recommendedName>
</protein>
<evidence type="ECO:0000313" key="1">
    <source>
        <dbReference type="EMBL" id="SVC15386.1"/>
    </source>
</evidence>
<dbReference type="InterPro" id="IPR008969">
    <property type="entry name" value="CarboxyPept-like_regulatory"/>
</dbReference>